<dbReference type="RefSeq" id="WP_235181024.1">
    <property type="nucleotide sequence ID" value="NZ_SOAN01000007.1"/>
</dbReference>
<evidence type="ECO:0000256" key="7">
    <source>
        <dbReference type="SAM" id="Phobius"/>
    </source>
</evidence>
<keyword evidence="3 7" id="KW-0812">Transmembrane</keyword>
<evidence type="ECO:0000313" key="10">
    <source>
        <dbReference type="Proteomes" id="UP000294506"/>
    </source>
</evidence>
<feature type="transmembrane region" description="Helical" evidence="7">
    <location>
        <begin position="65"/>
        <end position="83"/>
    </location>
</feature>
<dbReference type="Pfam" id="PF13396">
    <property type="entry name" value="PLDc_N"/>
    <property type="match status" value="1"/>
</dbReference>
<gene>
    <name evidence="9" type="ORF">EV640_107136</name>
</gene>
<dbReference type="AlphaFoldDB" id="A0A4R7G107"/>
<evidence type="ECO:0000256" key="6">
    <source>
        <dbReference type="SAM" id="MobiDB-lite"/>
    </source>
</evidence>
<evidence type="ECO:0000256" key="1">
    <source>
        <dbReference type="ARBA" id="ARBA00004651"/>
    </source>
</evidence>
<evidence type="ECO:0000256" key="3">
    <source>
        <dbReference type="ARBA" id="ARBA00022692"/>
    </source>
</evidence>
<evidence type="ECO:0000259" key="8">
    <source>
        <dbReference type="Pfam" id="PF13396"/>
    </source>
</evidence>
<feature type="transmembrane region" description="Helical" evidence="7">
    <location>
        <begin position="32"/>
        <end position="50"/>
    </location>
</feature>
<name>A0A4R7G107_9MICC</name>
<comment type="subcellular location">
    <subcellularLocation>
        <location evidence="1">Cell membrane</location>
        <topology evidence="1">Multi-pass membrane protein</topology>
    </subcellularLocation>
</comment>
<keyword evidence="10" id="KW-1185">Reference proteome</keyword>
<keyword evidence="4 7" id="KW-1133">Transmembrane helix</keyword>
<feature type="domain" description="Cardiolipin synthase N-terminal" evidence="8">
    <location>
        <begin position="44"/>
        <end position="86"/>
    </location>
</feature>
<organism evidence="9 10">
    <name type="scientific">Nesterenkonia aurantiaca</name>
    <dbReference type="NCBI Taxonomy" id="1436010"/>
    <lineage>
        <taxon>Bacteria</taxon>
        <taxon>Bacillati</taxon>
        <taxon>Actinomycetota</taxon>
        <taxon>Actinomycetes</taxon>
        <taxon>Micrococcales</taxon>
        <taxon>Micrococcaceae</taxon>
        <taxon>Nesterenkonia</taxon>
    </lineage>
</organism>
<dbReference type="Proteomes" id="UP000294506">
    <property type="component" value="Unassembled WGS sequence"/>
</dbReference>
<dbReference type="GO" id="GO:0005886">
    <property type="term" value="C:plasma membrane"/>
    <property type="evidence" value="ECO:0007669"/>
    <property type="project" value="UniProtKB-SubCell"/>
</dbReference>
<feature type="region of interest" description="Disordered" evidence="6">
    <location>
        <begin position="1"/>
        <end position="27"/>
    </location>
</feature>
<dbReference type="InterPro" id="IPR027379">
    <property type="entry name" value="CLS_N"/>
</dbReference>
<keyword evidence="2" id="KW-1003">Cell membrane</keyword>
<proteinExistence type="predicted"/>
<reference evidence="9 10" key="1">
    <citation type="submission" date="2019-03" db="EMBL/GenBank/DDBJ databases">
        <title>Genomic Encyclopedia of Type Strains, Phase III (KMG-III): the genomes of soil and plant-associated and newly described type strains.</title>
        <authorList>
            <person name="Whitman W."/>
        </authorList>
    </citation>
    <scope>NUCLEOTIDE SEQUENCE [LARGE SCALE GENOMIC DNA]</scope>
    <source>
        <strain evidence="9 10">DSM 27373</strain>
    </source>
</reference>
<evidence type="ECO:0000256" key="4">
    <source>
        <dbReference type="ARBA" id="ARBA00022989"/>
    </source>
</evidence>
<dbReference type="EMBL" id="SOAN01000007">
    <property type="protein sequence ID" value="TDS84738.1"/>
    <property type="molecule type" value="Genomic_DNA"/>
</dbReference>
<accession>A0A4R7G107</accession>
<keyword evidence="5 7" id="KW-0472">Membrane</keyword>
<protein>
    <submittedName>
        <fullName evidence="9">Phospholipase D-like protein</fullName>
    </submittedName>
</protein>
<comment type="caution">
    <text evidence="9">The sequence shown here is derived from an EMBL/GenBank/DDBJ whole genome shotgun (WGS) entry which is preliminary data.</text>
</comment>
<evidence type="ECO:0000256" key="2">
    <source>
        <dbReference type="ARBA" id="ARBA00022475"/>
    </source>
</evidence>
<evidence type="ECO:0000256" key="5">
    <source>
        <dbReference type="ARBA" id="ARBA00023136"/>
    </source>
</evidence>
<evidence type="ECO:0000313" key="9">
    <source>
        <dbReference type="EMBL" id="TDS84738.1"/>
    </source>
</evidence>
<sequence length="89" mass="9743">MKKKTVMKKHPVEGATKSSKKSWKDMSPERRLGTMVLASIQITLAAAAWIDLARRPADQVKGSKGVWAGVIAVNYVGPIAYFLKGRQTS</sequence>